<name>A0A813JUR1_POLGL</name>
<feature type="non-terminal residue" evidence="5">
    <location>
        <position position="421"/>
    </location>
</feature>
<evidence type="ECO:0000259" key="4">
    <source>
        <dbReference type="PROSITE" id="PS50280"/>
    </source>
</evidence>
<reference evidence="5" key="1">
    <citation type="submission" date="2021-02" db="EMBL/GenBank/DDBJ databases">
        <authorList>
            <person name="Dougan E. K."/>
            <person name="Rhodes N."/>
            <person name="Thang M."/>
            <person name="Chan C."/>
        </authorList>
    </citation>
    <scope>NUCLEOTIDE SEQUENCE</scope>
</reference>
<evidence type="ECO:0000313" key="6">
    <source>
        <dbReference type="Proteomes" id="UP000626109"/>
    </source>
</evidence>
<proteinExistence type="predicted"/>
<dbReference type="PANTHER" id="PTHR46402:SF2">
    <property type="entry name" value="HISTONE-LYSINE N-TRIMETHYLTRANSFERASE SMYD5"/>
    <property type="match status" value="1"/>
</dbReference>
<dbReference type="SUPFAM" id="SSF82199">
    <property type="entry name" value="SET domain"/>
    <property type="match status" value="1"/>
</dbReference>
<dbReference type="AlphaFoldDB" id="A0A813JUR1"/>
<dbReference type="PROSITE" id="PS50280">
    <property type="entry name" value="SET"/>
    <property type="match status" value="1"/>
</dbReference>
<dbReference type="Gene3D" id="2.170.270.10">
    <property type="entry name" value="SET domain"/>
    <property type="match status" value="1"/>
</dbReference>
<dbReference type="GO" id="GO:0045814">
    <property type="term" value="P:negative regulation of gene expression, epigenetic"/>
    <property type="evidence" value="ECO:0007669"/>
    <property type="project" value="TreeGrafter"/>
</dbReference>
<keyword evidence="2" id="KW-0808">Transferase</keyword>
<evidence type="ECO:0000313" key="5">
    <source>
        <dbReference type="EMBL" id="CAE8685521.1"/>
    </source>
</evidence>
<dbReference type="CDD" id="cd20071">
    <property type="entry name" value="SET_SMYD"/>
    <property type="match status" value="1"/>
</dbReference>
<dbReference type="InterPro" id="IPR011990">
    <property type="entry name" value="TPR-like_helical_dom_sf"/>
</dbReference>
<dbReference type="Gene3D" id="1.25.40.10">
    <property type="entry name" value="Tetratricopeptide repeat domain"/>
    <property type="match status" value="1"/>
</dbReference>
<organism evidence="5 6">
    <name type="scientific">Polarella glacialis</name>
    <name type="common">Dinoflagellate</name>
    <dbReference type="NCBI Taxonomy" id="89957"/>
    <lineage>
        <taxon>Eukaryota</taxon>
        <taxon>Sar</taxon>
        <taxon>Alveolata</taxon>
        <taxon>Dinophyceae</taxon>
        <taxon>Suessiales</taxon>
        <taxon>Suessiaceae</taxon>
        <taxon>Polarella</taxon>
    </lineage>
</organism>
<dbReference type="GO" id="GO:0032259">
    <property type="term" value="P:methylation"/>
    <property type="evidence" value="ECO:0007669"/>
    <property type="project" value="UniProtKB-KW"/>
</dbReference>
<evidence type="ECO:0000256" key="2">
    <source>
        <dbReference type="ARBA" id="ARBA00022679"/>
    </source>
</evidence>
<dbReference type="GO" id="GO:0042799">
    <property type="term" value="F:histone H4K20 methyltransferase activity"/>
    <property type="evidence" value="ECO:0007669"/>
    <property type="project" value="TreeGrafter"/>
</dbReference>
<dbReference type="InterPro" id="IPR046341">
    <property type="entry name" value="SET_dom_sf"/>
</dbReference>
<keyword evidence="3" id="KW-0949">S-adenosyl-L-methionine</keyword>
<protein>
    <recommendedName>
        <fullName evidence="4">SET domain-containing protein</fullName>
    </recommendedName>
</protein>
<dbReference type="InterPro" id="IPR001214">
    <property type="entry name" value="SET_dom"/>
</dbReference>
<dbReference type="SMART" id="SM00317">
    <property type="entry name" value="SET"/>
    <property type="match status" value="1"/>
</dbReference>
<sequence length="421" mass="45447">PRAAPAVGENTTPVAVTAAAAESTAMAAFSETSASALFAVELSQRYGSEGLIAKQAILPGSRILSEPPLVRLPHPAEGDYTLSMMHKHLDGEVKDRLLQNCQGHSLCHGTAESQHLLDYQKWIALALERQTQALEAEKANGVPDSESKVKIRTFDQSVLDAMLVVCFNSFLSQPTNCFQLVYPTISKSNHSCVPNAQVNAPDEGDGEIVCIKPIQPGEEITVSYLCDANLAQSIGRRQKMLAGNWEFTCGCPRCSTLQDDARAFTCPVPECPGRCMISGNCPGDSDELADLVGSCGHCGTAPGYDAVEAWLTSENEVEGMVDELPEGLFKAWAPCNDFAAEHPSHWLSGHWKQHLATHTRDEAHEAESEEEKQALFVEAEEHCAAALRCVQGMLGSEGRLRSWLCPLTKSPAAESTIASEL</sequence>
<accession>A0A813JUR1</accession>
<gene>
    <name evidence="5" type="ORF">PGLA2088_LOCUS24504</name>
</gene>
<dbReference type="Pfam" id="PF00856">
    <property type="entry name" value="SET"/>
    <property type="match status" value="1"/>
</dbReference>
<evidence type="ECO:0000256" key="3">
    <source>
        <dbReference type="ARBA" id="ARBA00022691"/>
    </source>
</evidence>
<dbReference type="EMBL" id="CAJNNW010026456">
    <property type="protein sequence ID" value="CAE8685521.1"/>
    <property type="molecule type" value="Genomic_DNA"/>
</dbReference>
<dbReference type="PANTHER" id="PTHR46402">
    <property type="entry name" value="SET AND MYND DOMAIN-CONTAINING PROTEIN 5"/>
    <property type="match status" value="1"/>
</dbReference>
<feature type="domain" description="SET" evidence="4">
    <location>
        <begin position="33"/>
        <end position="225"/>
    </location>
</feature>
<evidence type="ECO:0000256" key="1">
    <source>
        <dbReference type="ARBA" id="ARBA00022603"/>
    </source>
</evidence>
<comment type="caution">
    <text evidence="5">The sequence shown here is derived from an EMBL/GenBank/DDBJ whole genome shotgun (WGS) entry which is preliminary data.</text>
</comment>
<keyword evidence="1" id="KW-0489">Methyltransferase</keyword>
<dbReference type="Proteomes" id="UP000626109">
    <property type="component" value="Unassembled WGS sequence"/>
</dbReference>